<keyword evidence="6" id="KW-0560">Oxidoreductase</keyword>
<evidence type="ECO:0000259" key="14">
    <source>
        <dbReference type="PROSITE" id="PS51352"/>
    </source>
</evidence>
<evidence type="ECO:0000256" key="6">
    <source>
        <dbReference type="ARBA" id="ARBA00023002"/>
    </source>
</evidence>
<organism evidence="15 16">
    <name type="scientific">Tichowtungia aerotolerans</name>
    <dbReference type="NCBI Taxonomy" id="2697043"/>
    <lineage>
        <taxon>Bacteria</taxon>
        <taxon>Pseudomonadati</taxon>
        <taxon>Kiritimatiellota</taxon>
        <taxon>Tichowtungiia</taxon>
        <taxon>Tichowtungiales</taxon>
        <taxon>Tichowtungiaceae</taxon>
        <taxon>Tichowtungia</taxon>
    </lineage>
</organism>
<sequence>MAIEVGKKAPAFTLAGSDGKKHSLKEYAGKTVVLYFYPRDNTPGCTKEACGFRDLQPEFNDLDAVVLGVSKDSLDSHDRFIEQFDLPFVLLSDPETKVMQKYGAYGEKMHYGKLITGTTRTTTIIGPDGKVSKHWKKVPKAEAHPQKVLEFLKEQA</sequence>
<dbReference type="InterPro" id="IPR024706">
    <property type="entry name" value="Peroxiredoxin_AhpC-typ"/>
</dbReference>
<dbReference type="PANTHER" id="PTHR42801:SF4">
    <property type="entry name" value="AHPC_TSA FAMILY PROTEIN"/>
    <property type="match status" value="1"/>
</dbReference>
<keyword evidence="5" id="KW-0049">Antioxidant</keyword>
<comment type="similarity">
    <text evidence="10">Belongs to the peroxiredoxin family. BCP/PrxQ subfamily.</text>
</comment>
<evidence type="ECO:0000256" key="4">
    <source>
        <dbReference type="ARBA" id="ARBA00022559"/>
    </source>
</evidence>
<evidence type="ECO:0000256" key="9">
    <source>
        <dbReference type="ARBA" id="ARBA00032824"/>
    </source>
</evidence>
<dbReference type="PIRSF" id="PIRSF000239">
    <property type="entry name" value="AHPC"/>
    <property type="match status" value="1"/>
</dbReference>
<dbReference type="RefSeq" id="WP_160629149.1">
    <property type="nucleotide sequence ID" value="NZ_CP047593.1"/>
</dbReference>
<keyword evidence="4" id="KW-0575">Peroxidase</keyword>
<dbReference type="GO" id="GO:0045454">
    <property type="term" value="P:cell redox homeostasis"/>
    <property type="evidence" value="ECO:0007669"/>
    <property type="project" value="TreeGrafter"/>
</dbReference>
<dbReference type="EC" id="1.11.1.24" evidence="3"/>
<dbReference type="CDD" id="cd03017">
    <property type="entry name" value="PRX_BCP"/>
    <property type="match status" value="1"/>
</dbReference>
<evidence type="ECO:0000313" key="16">
    <source>
        <dbReference type="Proteomes" id="UP000464954"/>
    </source>
</evidence>
<feature type="domain" description="Thioredoxin" evidence="14">
    <location>
        <begin position="3"/>
        <end position="156"/>
    </location>
</feature>
<evidence type="ECO:0000256" key="7">
    <source>
        <dbReference type="ARBA" id="ARBA00023157"/>
    </source>
</evidence>
<protein>
    <recommendedName>
        <fullName evidence="3">thioredoxin-dependent peroxiredoxin</fullName>
        <ecNumber evidence="3">1.11.1.24</ecNumber>
    </recommendedName>
    <alternativeName>
        <fullName evidence="9">Thioredoxin peroxidase</fullName>
    </alternativeName>
    <alternativeName>
        <fullName evidence="11">Thioredoxin-dependent peroxiredoxin Bcp</fullName>
    </alternativeName>
</protein>
<dbReference type="InterPro" id="IPR050924">
    <property type="entry name" value="Peroxiredoxin_BCP/PrxQ"/>
</dbReference>
<dbReference type="Proteomes" id="UP000464954">
    <property type="component" value="Chromosome"/>
</dbReference>
<evidence type="ECO:0000256" key="11">
    <source>
        <dbReference type="ARBA" id="ARBA00042639"/>
    </source>
</evidence>
<dbReference type="GO" id="GO:0008379">
    <property type="term" value="F:thioredoxin peroxidase activity"/>
    <property type="evidence" value="ECO:0007669"/>
    <property type="project" value="TreeGrafter"/>
</dbReference>
<dbReference type="AlphaFoldDB" id="A0A6P1MD24"/>
<dbReference type="KEGG" id="taer:GT409_11065"/>
<evidence type="ECO:0000256" key="8">
    <source>
        <dbReference type="ARBA" id="ARBA00023284"/>
    </source>
</evidence>
<gene>
    <name evidence="15" type="ORF">GT409_11065</name>
</gene>
<dbReference type="EMBL" id="CP047593">
    <property type="protein sequence ID" value="QHI69968.1"/>
    <property type="molecule type" value="Genomic_DNA"/>
</dbReference>
<evidence type="ECO:0000256" key="1">
    <source>
        <dbReference type="ARBA" id="ARBA00003330"/>
    </source>
</evidence>
<dbReference type="Pfam" id="PF00578">
    <property type="entry name" value="AhpC-TSA"/>
    <property type="match status" value="1"/>
</dbReference>
<keyword evidence="16" id="KW-1185">Reference proteome</keyword>
<evidence type="ECO:0000256" key="3">
    <source>
        <dbReference type="ARBA" id="ARBA00013017"/>
    </source>
</evidence>
<accession>A0A6P1MD24</accession>
<dbReference type="GO" id="GO:0034599">
    <property type="term" value="P:cellular response to oxidative stress"/>
    <property type="evidence" value="ECO:0007669"/>
    <property type="project" value="TreeGrafter"/>
</dbReference>
<dbReference type="SUPFAM" id="SSF52833">
    <property type="entry name" value="Thioredoxin-like"/>
    <property type="match status" value="1"/>
</dbReference>
<comment type="subunit">
    <text evidence="2">Monomer.</text>
</comment>
<evidence type="ECO:0000256" key="10">
    <source>
        <dbReference type="ARBA" id="ARBA00038489"/>
    </source>
</evidence>
<dbReference type="InterPro" id="IPR036249">
    <property type="entry name" value="Thioredoxin-like_sf"/>
</dbReference>
<dbReference type="Gene3D" id="3.40.30.10">
    <property type="entry name" value="Glutaredoxin"/>
    <property type="match status" value="1"/>
</dbReference>
<evidence type="ECO:0000256" key="13">
    <source>
        <dbReference type="PIRSR" id="PIRSR000239-1"/>
    </source>
</evidence>
<reference evidence="15 16" key="1">
    <citation type="submission" date="2020-01" db="EMBL/GenBank/DDBJ databases">
        <title>Ponticoccus aerotolerans gen. nov., sp. nov., an anaerobic bacterium and proposal of Ponticoccusceae fam. nov., Ponticoccusles ord. nov. and Ponticoccuse classis nov. in the phylum Kiritimatiellaeota.</title>
        <authorList>
            <person name="Zhou L.Y."/>
            <person name="Du Z.J."/>
        </authorList>
    </citation>
    <scope>NUCLEOTIDE SEQUENCE [LARGE SCALE GENOMIC DNA]</scope>
    <source>
        <strain evidence="15 16">S-5007</strain>
    </source>
</reference>
<feature type="active site" description="Cysteine sulfenic acid (-SOH) intermediate; for peroxidase activity" evidence="13">
    <location>
        <position position="45"/>
    </location>
</feature>
<evidence type="ECO:0000256" key="5">
    <source>
        <dbReference type="ARBA" id="ARBA00022862"/>
    </source>
</evidence>
<evidence type="ECO:0000313" key="15">
    <source>
        <dbReference type="EMBL" id="QHI69968.1"/>
    </source>
</evidence>
<evidence type="ECO:0000256" key="2">
    <source>
        <dbReference type="ARBA" id="ARBA00011245"/>
    </source>
</evidence>
<dbReference type="InterPro" id="IPR000866">
    <property type="entry name" value="AhpC/TSA"/>
</dbReference>
<dbReference type="FunFam" id="3.40.30.10:FF:000007">
    <property type="entry name" value="Thioredoxin-dependent thiol peroxidase"/>
    <property type="match status" value="1"/>
</dbReference>
<dbReference type="PANTHER" id="PTHR42801">
    <property type="entry name" value="THIOREDOXIN-DEPENDENT PEROXIDE REDUCTASE"/>
    <property type="match status" value="1"/>
</dbReference>
<dbReference type="GO" id="GO:0005737">
    <property type="term" value="C:cytoplasm"/>
    <property type="evidence" value="ECO:0007669"/>
    <property type="project" value="TreeGrafter"/>
</dbReference>
<proteinExistence type="inferred from homology"/>
<evidence type="ECO:0000256" key="12">
    <source>
        <dbReference type="ARBA" id="ARBA00049091"/>
    </source>
</evidence>
<dbReference type="InterPro" id="IPR013766">
    <property type="entry name" value="Thioredoxin_domain"/>
</dbReference>
<name>A0A6P1MD24_9BACT</name>
<keyword evidence="8" id="KW-0676">Redox-active center</keyword>
<keyword evidence="7" id="KW-1015">Disulfide bond</keyword>
<comment type="catalytic activity">
    <reaction evidence="12">
        <text>a hydroperoxide + [thioredoxin]-dithiol = an alcohol + [thioredoxin]-disulfide + H2O</text>
        <dbReference type="Rhea" id="RHEA:62620"/>
        <dbReference type="Rhea" id="RHEA-COMP:10698"/>
        <dbReference type="Rhea" id="RHEA-COMP:10700"/>
        <dbReference type="ChEBI" id="CHEBI:15377"/>
        <dbReference type="ChEBI" id="CHEBI:29950"/>
        <dbReference type="ChEBI" id="CHEBI:30879"/>
        <dbReference type="ChEBI" id="CHEBI:35924"/>
        <dbReference type="ChEBI" id="CHEBI:50058"/>
        <dbReference type="EC" id="1.11.1.24"/>
    </reaction>
</comment>
<dbReference type="PROSITE" id="PS51352">
    <property type="entry name" value="THIOREDOXIN_2"/>
    <property type="match status" value="1"/>
</dbReference>
<comment type="function">
    <text evidence="1">Thiol-specific peroxidase that catalyzes the reduction of hydrogen peroxide and organic hydroperoxides to water and alcohols, respectively. Plays a role in cell protection against oxidative stress by detoxifying peroxides and as sensor of hydrogen peroxide-mediated signaling events.</text>
</comment>